<dbReference type="AlphaFoldDB" id="A0A7X3LRP6"/>
<reference evidence="1 2" key="1">
    <citation type="submission" date="2019-12" db="EMBL/GenBank/DDBJ databases">
        <authorList>
            <person name="Li M."/>
        </authorList>
    </citation>
    <scope>NUCLEOTIDE SEQUENCE [LARGE SCALE GENOMIC DNA]</scope>
    <source>
        <strain evidence="1 2">GBMRC 2046</strain>
    </source>
</reference>
<dbReference type="Proteomes" id="UP000433101">
    <property type="component" value="Unassembled WGS sequence"/>
</dbReference>
<dbReference type="EMBL" id="WUMV01000001">
    <property type="protein sequence ID" value="MXN63850.1"/>
    <property type="molecule type" value="Genomic_DNA"/>
</dbReference>
<keyword evidence="2" id="KW-1185">Reference proteome</keyword>
<sequence length="47" mass="5225">MLNVLAGTLMFSSRMDSFVHARTTPNAPTATPRNRFGLRLFARGRTS</sequence>
<name>A0A7X3LRP6_9HYPH</name>
<evidence type="ECO:0000313" key="1">
    <source>
        <dbReference type="EMBL" id="MXN63850.1"/>
    </source>
</evidence>
<proteinExistence type="predicted"/>
<gene>
    <name evidence="1" type="ORF">GR183_02945</name>
</gene>
<protein>
    <submittedName>
        <fullName evidence="1">Uncharacterized protein</fullName>
    </submittedName>
</protein>
<evidence type="ECO:0000313" key="2">
    <source>
        <dbReference type="Proteomes" id="UP000433101"/>
    </source>
</evidence>
<comment type="caution">
    <text evidence="1">The sequence shown here is derived from an EMBL/GenBank/DDBJ whole genome shotgun (WGS) entry which is preliminary data.</text>
</comment>
<dbReference type="RefSeq" id="WP_160774072.1">
    <property type="nucleotide sequence ID" value="NZ_WUMV01000001.1"/>
</dbReference>
<organism evidence="1 2">
    <name type="scientific">Stappia sediminis</name>
    <dbReference type="NCBI Taxonomy" id="2692190"/>
    <lineage>
        <taxon>Bacteria</taxon>
        <taxon>Pseudomonadati</taxon>
        <taxon>Pseudomonadota</taxon>
        <taxon>Alphaproteobacteria</taxon>
        <taxon>Hyphomicrobiales</taxon>
        <taxon>Stappiaceae</taxon>
        <taxon>Stappia</taxon>
    </lineage>
</organism>
<accession>A0A7X3LRP6</accession>